<dbReference type="InterPro" id="IPR000032">
    <property type="entry name" value="HPr-like"/>
</dbReference>
<evidence type="ECO:0000256" key="4">
    <source>
        <dbReference type="ARBA" id="ARBA00022490"/>
    </source>
</evidence>
<dbReference type="PRINTS" id="PR00107">
    <property type="entry name" value="PHOSPHOCPHPR"/>
</dbReference>
<dbReference type="NCBIfam" id="NF010352">
    <property type="entry name" value="PRK13780.1"/>
    <property type="match status" value="1"/>
</dbReference>
<name>A0A0U2Z451_9BACL</name>
<dbReference type="RefSeq" id="WP_058380696.1">
    <property type="nucleotide sequence ID" value="NZ_CP013659.2"/>
</dbReference>
<evidence type="ECO:0000256" key="3">
    <source>
        <dbReference type="ARBA" id="ARBA00020422"/>
    </source>
</evidence>
<keyword evidence="5" id="KW-0813">Transport</keyword>
<dbReference type="PANTHER" id="PTHR33705:SF2">
    <property type="entry name" value="PHOSPHOCARRIER PROTEIN NPR"/>
    <property type="match status" value="1"/>
</dbReference>
<protein>
    <recommendedName>
        <fullName evidence="3">Phosphocarrier protein HPr</fullName>
    </recommendedName>
</protein>
<feature type="domain" description="HPr" evidence="7">
    <location>
        <begin position="1"/>
        <end position="89"/>
    </location>
</feature>
<evidence type="ECO:0000313" key="9">
    <source>
        <dbReference type="Proteomes" id="UP000067683"/>
    </source>
</evidence>
<comment type="function">
    <text evidence="1">General (non sugar-specific) component of the phosphoenolpyruvate-dependent sugar phosphotransferase system (sugar PTS). This major carbohydrate active-transport system catalyzes the phosphorylation of incoming sugar substrates concomitantly with their translocation across the cell membrane. The phosphoryl group from phosphoenolpyruvate (PEP) is transferred to the phosphoryl carrier protein HPr by enzyme I. Phospho-HPr then transfers it to the PTS EIIA domain.</text>
</comment>
<dbReference type="Proteomes" id="UP000067683">
    <property type="component" value="Chromosome"/>
</dbReference>
<evidence type="ECO:0000256" key="2">
    <source>
        <dbReference type="ARBA" id="ARBA00004496"/>
    </source>
</evidence>
<dbReference type="GO" id="GO:0005737">
    <property type="term" value="C:cytoplasm"/>
    <property type="evidence" value="ECO:0007669"/>
    <property type="project" value="UniProtKB-SubCell"/>
</dbReference>
<dbReference type="Gene3D" id="3.30.1340.10">
    <property type="entry name" value="HPr-like"/>
    <property type="match status" value="1"/>
</dbReference>
<gene>
    <name evidence="8" type="ORF">AUC31_01400</name>
</gene>
<dbReference type="InterPro" id="IPR002114">
    <property type="entry name" value="PTS_HPr_Ser_P_site"/>
</dbReference>
<evidence type="ECO:0000256" key="6">
    <source>
        <dbReference type="ARBA" id="ARBA00022683"/>
    </source>
</evidence>
<dbReference type="Pfam" id="PF00381">
    <property type="entry name" value="PTS-HPr"/>
    <property type="match status" value="1"/>
</dbReference>
<evidence type="ECO:0000256" key="5">
    <source>
        <dbReference type="ARBA" id="ARBA00022597"/>
    </source>
</evidence>
<evidence type="ECO:0000256" key="1">
    <source>
        <dbReference type="ARBA" id="ARBA00003681"/>
    </source>
</evidence>
<dbReference type="GO" id="GO:0009401">
    <property type="term" value="P:phosphoenolpyruvate-dependent sugar phosphotransferase system"/>
    <property type="evidence" value="ECO:0007669"/>
    <property type="project" value="UniProtKB-KW"/>
</dbReference>
<keyword evidence="4" id="KW-0963">Cytoplasm</keyword>
<dbReference type="STRING" id="200991.AUC31_01400"/>
<evidence type="ECO:0000259" key="7">
    <source>
        <dbReference type="PROSITE" id="PS51350"/>
    </source>
</evidence>
<dbReference type="KEGG" id="prt:AUC31_01400"/>
<dbReference type="InterPro" id="IPR035895">
    <property type="entry name" value="HPr-like_sf"/>
</dbReference>
<keyword evidence="9" id="KW-1185">Reference proteome</keyword>
<sequence length="89" mass="9239">MVEKQYTITDEAGIHARPASALVGSISKFQSDITLGFNGKQVNLKSILGVMSLGIASGSTVTIAADGADEEEAMAKIDEVLKAEGISNQ</sequence>
<accession>A0A0U2Z451</accession>
<dbReference type="PROSITE" id="PS51350">
    <property type="entry name" value="PTS_HPR_DOM"/>
    <property type="match status" value="1"/>
</dbReference>
<dbReference type="NCBIfam" id="TIGR01003">
    <property type="entry name" value="PTS_HPr_family"/>
    <property type="match status" value="1"/>
</dbReference>
<dbReference type="SUPFAM" id="SSF55594">
    <property type="entry name" value="HPr-like"/>
    <property type="match status" value="1"/>
</dbReference>
<dbReference type="InterPro" id="IPR001020">
    <property type="entry name" value="PTS_HPr_His_P_site"/>
</dbReference>
<dbReference type="PANTHER" id="PTHR33705">
    <property type="entry name" value="PHOSPHOCARRIER PROTEIN HPR"/>
    <property type="match status" value="1"/>
</dbReference>
<dbReference type="PROSITE" id="PS00589">
    <property type="entry name" value="PTS_HPR_SER"/>
    <property type="match status" value="1"/>
</dbReference>
<dbReference type="CDD" id="cd00367">
    <property type="entry name" value="PTS-HPr_like"/>
    <property type="match status" value="1"/>
</dbReference>
<dbReference type="PROSITE" id="PS00369">
    <property type="entry name" value="PTS_HPR_HIS"/>
    <property type="match status" value="1"/>
</dbReference>
<proteinExistence type="predicted"/>
<organism evidence="8 9">
    <name type="scientific">Planococcus rifietoensis</name>
    <dbReference type="NCBI Taxonomy" id="200991"/>
    <lineage>
        <taxon>Bacteria</taxon>
        <taxon>Bacillati</taxon>
        <taxon>Bacillota</taxon>
        <taxon>Bacilli</taxon>
        <taxon>Bacillales</taxon>
        <taxon>Caryophanaceae</taxon>
        <taxon>Planococcus</taxon>
    </lineage>
</organism>
<keyword evidence="5" id="KW-0762">Sugar transport</keyword>
<dbReference type="OrthoDB" id="9809047at2"/>
<keyword evidence="6" id="KW-0598">Phosphotransferase system</keyword>
<dbReference type="AlphaFoldDB" id="A0A0U2Z451"/>
<evidence type="ECO:0000313" key="8">
    <source>
        <dbReference type="EMBL" id="ALS73988.1"/>
    </source>
</evidence>
<comment type="subcellular location">
    <subcellularLocation>
        <location evidence="2">Cytoplasm</location>
    </subcellularLocation>
</comment>
<reference evidence="8" key="1">
    <citation type="submission" date="2016-01" db="EMBL/GenBank/DDBJ databases">
        <title>Complete genome of Planococcus rifietoensis type strain M8.</title>
        <authorList>
            <person name="See-Too W.S."/>
        </authorList>
    </citation>
    <scope>NUCLEOTIDE SEQUENCE [LARGE SCALE GENOMIC DNA]</scope>
    <source>
        <strain evidence="8">M8</strain>
    </source>
</reference>
<dbReference type="InterPro" id="IPR050399">
    <property type="entry name" value="HPr"/>
</dbReference>
<dbReference type="EMBL" id="CP013659">
    <property type="protein sequence ID" value="ALS73988.1"/>
    <property type="molecule type" value="Genomic_DNA"/>
</dbReference>